<name>A0A8C9RQ28_SCLFO</name>
<reference evidence="3" key="3">
    <citation type="submission" date="2025-09" db="UniProtKB">
        <authorList>
            <consortium name="Ensembl"/>
        </authorList>
    </citation>
    <scope>IDENTIFICATION</scope>
</reference>
<dbReference type="PANTHER" id="PTHR46939">
    <property type="entry name" value="ZINC FINGER CCHC DOMAIN-CONTAINING PROTEIN 2"/>
    <property type="match status" value="1"/>
</dbReference>
<dbReference type="AlphaFoldDB" id="A0A8C9RQ28"/>
<reference evidence="3" key="2">
    <citation type="submission" date="2025-08" db="UniProtKB">
        <authorList>
            <consortium name="Ensembl"/>
        </authorList>
    </citation>
    <scope>IDENTIFICATION</scope>
</reference>
<sequence>MKLPMRTAEEGGEEAAEDERVFEWFGLHLDPAKRIEFMCGLLHMCQPLELRFLGSCLEDLARKDFHVLRDFEIRANSPSELGLLGDVTDPVVRSKLLVCLSLLGSENRECAGILFRILSHADPALYFKAYDFSAASSCAEPRHLQLHPPCEDGDACGRSPEPCAGPPTPDAAGVGLLEQLALLFTMASLHPAFHFHQRESVRLHNSVFCFFRGETIDGLLCVEASRSCLSASLLCYRRGLFTLAICHTPLLCSQQANVLVNLNVKLVVSAYILFENEVDKTIRCCSNTENRKRLLAVCRIKRALLDAALLD</sequence>
<dbReference type="GeneTree" id="ENSGT00520000055637"/>
<protein>
    <recommendedName>
        <fullName evidence="5">Zinc finger CCHC domain-containing protein 2-like</fullName>
    </recommendedName>
</protein>
<evidence type="ECO:0000313" key="3">
    <source>
        <dbReference type="Ensembl" id="ENSSFOP00015016315.2"/>
    </source>
</evidence>
<feature type="domain" description="RNA-binding protein vts1-like alpha-helical" evidence="1">
    <location>
        <begin position="19"/>
        <end position="63"/>
    </location>
</feature>
<feature type="domain" description="SMAUG/ZCCHC2-like PHAT" evidence="2">
    <location>
        <begin position="68"/>
        <end position="202"/>
    </location>
</feature>
<dbReference type="PANTHER" id="PTHR46939:SF1">
    <property type="entry name" value="ZINC FINGER CCHC DOMAIN-CONTAINING PROTEIN 2"/>
    <property type="match status" value="1"/>
</dbReference>
<reference evidence="3 4" key="1">
    <citation type="submission" date="2019-04" db="EMBL/GenBank/DDBJ databases">
        <authorList>
            <consortium name="Wellcome Sanger Institute Data Sharing"/>
        </authorList>
    </citation>
    <scope>NUCLEOTIDE SEQUENCE [LARGE SCALE GENOMIC DNA]</scope>
</reference>
<evidence type="ECO:0000259" key="2">
    <source>
        <dbReference type="Pfam" id="PF26034"/>
    </source>
</evidence>
<dbReference type="Proteomes" id="UP000694397">
    <property type="component" value="Chromosome 9"/>
</dbReference>
<keyword evidence="4" id="KW-1185">Reference proteome</keyword>
<dbReference type="Pfam" id="PF25479">
    <property type="entry name" value="Vts1"/>
    <property type="match status" value="1"/>
</dbReference>
<organism evidence="3 4">
    <name type="scientific">Scleropages formosus</name>
    <name type="common">Asian bonytongue</name>
    <name type="synonym">Osteoglossum formosum</name>
    <dbReference type="NCBI Taxonomy" id="113540"/>
    <lineage>
        <taxon>Eukaryota</taxon>
        <taxon>Metazoa</taxon>
        <taxon>Chordata</taxon>
        <taxon>Craniata</taxon>
        <taxon>Vertebrata</taxon>
        <taxon>Euteleostomi</taxon>
        <taxon>Actinopterygii</taxon>
        <taxon>Neopterygii</taxon>
        <taxon>Teleostei</taxon>
        <taxon>Osteoglossocephala</taxon>
        <taxon>Osteoglossomorpha</taxon>
        <taxon>Osteoglossiformes</taxon>
        <taxon>Osteoglossidae</taxon>
        <taxon>Scleropages</taxon>
    </lineage>
</organism>
<dbReference type="OrthoDB" id="6361509at2759"/>
<dbReference type="Pfam" id="PF26034">
    <property type="entry name" value="PHAT_SMAUG"/>
    <property type="match status" value="1"/>
</dbReference>
<proteinExistence type="predicted"/>
<evidence type="ECO:0000259" key="1">
    <source>
        <dbReference type="Pfam" id="PF25479"/>
    </source>
</evidence>
<evidence type="ECO:0000313" key="4">
    <source>
        <dbReference type="Proteomes" id="UP000694397"/>
    </source>
</evidence>
<evidence type="ECO:0008006" key="5">
    <source>
        <dbReference type="Google" id="ProtNLM"/>
    </source>
</evidence>
<dbReference type="Ensembl" id="ENSSFOT00015016503.2">
    <property type="protein sequence ID" value="ENSSFOP00015016315.2"/>
    <property type="gene ID" value="ENSSFOG00015010513.2"/>
</dbReference>
<dbReference type="InterPro" id="IPR058599">
    <property type="entry name" value="PHAT_Smg/ZCCHC2-like"/>
</dbReference>
<dbReference type="InterPro" id="IPR042793">
    <property type="entry name" value="ZCCHC2"/>
</dbReference>
<accession>A0A8C9RQ28</accession>
<dbReference type="InterPro" id="IPR057327">
    <property type="entry name" value="Vts1_dom"/>
</dbReference>